<dbReference type="SUPFAM" id="SSF53383">
    <property type="entry name" value="PLP-dependent transferases"/>
    <property type="match status" value="1"/>
</dbReference>
<dbReference type="InterPro" id="IPR015424">
    <property type="entry name" value="PyrdxlP-dep_Trfase"/>
</dbReference>
<evidence type="ECO:0000256" key="5">
    <source>
        <dbReference type="ARBA" id="ARBA00022898"/>
    </source>
</evidence>
<keyword evidence="4" id="KW-0808">Transferase</keyword>
<dbReference type="InterPro" id="IPR004838">
    <property type="entry name" value="NHTrfase_class1_PyrdxlP-BS"/>
</dbReference>
<gene>
    <name evidence="7" type="ORF">S03H2_69767</name>
</gene>
<dbReference type="InterPro" id="IPR015421">
    <property type="entry name" value="PyrdxlP-dep_Trfase_major"/>
</dbReference>
<keyword evidence="3" id="KW-0032">Aminotransferase</keyword>
<reference evidence="7" key="1">
    <citation type="journal article" date="2014" name="Front. Microbiol.">
        <title>High frequency of phylogenetically diverse reductive dehalogenase-homologous genes in deep subseafloor sedimentary metagenomes.</title>
        <authorList>
            <person name="Kawai M."/>
            <person name="Futagami T."/>
            <person name="Toyoda A."/>
            <person name="Takaki Y."/>
            <person name="Nishi S."/>
            <person name="Hori S."/>
            <person name="Arai W."/>
            <person name="Tsubouchi T."/>
            <person name="Morono Y."/>
            <person name="Uchiyama I."/>
            <person name="Ito T."/>
            <person name="Fujiyama A."/>
            <person name="Inagaki F."/>
            <person name="Takami H."/>
        </authorList>
    </citation>
    <scope>NUCLEOTIDE SEQUENCE</scope>
    <source>
        <strain evidence="7">Expedition CK06-06</strain>
    </source>
</reference>
<sequence>MVYRQKEIEEIANIIVKRGIYVVSDEIYEKIIYDRRKHISFASLSEEVNKLTFTVNGFAKSYAMTGWRMGYAAGPKEVISIMGRLQSQSISCLSPFLQKACIVA</sequence>
<proteinExistence type="inferred from homology"/>
<dbReference type="InterPro" id="IPR050596">
    <property type="entry name" value="AspAT/PAT-like"/>
</dbReference>
<dbReference type="GO" id="GO:0006520">
    <property type="term" value="P:amino acid metabolic process"/>
    <property type="evidence" value="ECO:0007669"/>
    <property type="project" value="InterPro"/>
</dbReference>
<comment type="cofactor">
    <cofactor evidence="1">
        <name>pyridoxal 5'-phosphate</name>
        <dbReference type="ChEBI" id="CHEBI:597326"/>
    </cofactor>
</comment>
<dbReference type="CDD" id="cd00609">
    <property type="entry name" value="AAT_like"/>
    <property type="match status" value="1"/>
</dbReference>
<dbReference type="PANTHER" id="PTHR46383">
    <property type="entry name" value="ASPARTATE AMINOTRANSFERASE"/>
    <property type="match status" value="1"/>
</dbReference>
<organism evidence="7">
    <name type="scientific">marine sediment metagenome</name>
    <dbReference type="NCBI Taxonomy" id="412755"/>
    <lineage>
        <taxon>unclassified sequences</taxon>
        <taxon>metagenomes</taxon>
        <taxon>ecological metagenomes</taxon>
    </lineage>
</organism>
<keyword evidence="5" id="KW-0663">Pyridoxal phosphate</keyword>
<dbReference type="InterPro" id="IPR004839">
    <property type="entry name" value="Aminotransferase_I/II_large"/>
</dbReference>
<accession>X1K0H1</accession>
<dbReference type="GO" id="GO:0030170">
    <property type="term" value="F:pyridoxal phosphate binding"/>
    <property type="evidence" value="ECO:0007669"/>
    <property type="project" value="InterPro"/>
</dbReference>
<feature type="domain" description="Aminotransferase class I/classII large" evidence="6">
    <location>
        <begin position="2"/>
        <end position="102"/>
    </location>
</feature>
<dbReference type="Gene3D" id="3.40.640.10">
    <property type="entry name" value="Type I PLP-dependent aspartate aminotransferase-like (Major domain)"/>
    <property type="match status" value="1"/>
</dbReference>
<feature type="non-terminal residue" evidence="7">
    <location>
        <position position="104"/>
    </location>
</feature>
<evidence type="ECO:0000256" key="4">
    <source>
        <dbReference type="ARBA" id="ARBA00022679"/>
    </source>
</evidence>
<dbReference type="Pfam" id="PF00155">
    <property type="entry name" value="Aminotran_1_2"/>
    <property type="match status" value="1"/>
</dbReference>
<dbReference type="GO" id="GO:0008483">
    <property type="term" value="F:transaminase activity"/>
    <property type="evidence" value="ECO:0007669"/>
    <property type="project" value="UniProtKB-KW"/>
</dbReference>
<evidence type="ECO:0000256" key="1">
    <source>
        <dbReference type="ARBA" id="ARBA00001933"/>
    </source>
</evidence>
<name>X1K0H1_9ZZZZ</name>
<protein>
    <recommendedName>
        <fullName evidence="6">Aminotransferase class I/classII large domain-containing protein</fullName>
    </recommendedName>
</protein>
<evidence type="ECO:0000313" key="7">
    <source>
        <dbReference type="EMBL" id="GAH99962.1"/>
    </source>
</evidence>
<dbReference type="PROSITE" id="PS00105">
    <property type="entry name" value="AA_TRANSFER_CLASS_1"/>
    <property type="match status" value="1"/>
</dbReference>
<evidence type="ECO:0000259" key="6">
    <source>
        <dbReference type="Pfam" id="PF00155"/>
    </source>
</evidence>
<comment type="similarity">
    <text evidence="2">Belongs to the class-I pyridoxal-phosphate-dependent aminotransferase family.</text>
</comment>
<dbReference type="PANTHER" id="PTHR46383:SF1">
    <property type="entry name" value="ASPARTATE AMINOTRANSFERASE"/>
    <property type="match status" value="1"/>
</dbReference>
<dbReference type="EMBL" id="BARU01046176">
    <property type="protein sequence ID" value="GAH99962.1"/>
    <property type="molecule type" value="Genomic_DNA"/>
</dbReference>
<evidence type="ECO:0000256" key="2">
    <source>
        <dbReference type="ARBA" id="ARBA00007441"/>
    </source>
</evidence>
<comment type="caution">
    <text evidence="7">The sequence shown here is derived from an EMBL/GenBank/DDBJ whole genome shotgun (WGS) entry which is preliminary data.</text>
</comment>
<dbReference type="AlphaFoldDB" id="X1K0H1"/>
<evidence type="ECO:0000256" key="3">
    <source>
        <dbReference type="ARBA" id="ARBA00022576"/>
    </source>
</evidence>